<keyword evidence="1" id="KW-0813">Transport</keyword>
<dbReference type="Proteomes" id="UP000199658">
    <property type="component" value="Unassembled WGS sequence"/>
</dbReference>
<sequence>MTVFSRIAAAAALALLMVSGTAIAQGASVAFGGLKHDASLPVEITADELSVDQATGSAVFIGNVVAGQGEMRLSAGRVQVQYATENGQATGRIDQLIATGSVTLVNGAEAAEAEKAIYSVSSSEIVMTGNVILTQGQNALSGEKLTVDLTSGSGRMEGRVRTIFQTGGNK</sequence>
<feature type="chain" id="PRO_5011544546" evidence="4">
    <location>
        <begin position="25"/>
        <end position="170"/>
    </location>
</feature>
<reference evidence="7" key="1">
    <citation type="submission" date="2016-10" db="EMBL/GenBank/DDBJ databases">
        <authorList>
            <person name="Varghese N."/>
            <person name="Submissions S."/>
        </authorList>
    </citation>
    <scope>NUCLEOTIDE SEQUENCE [LARGE SCALE GENOMIC DNA]</scope>
    <source>
        <strain evidence="7">DSM 26921</strain>
    </source>
</reference>
<organism evidence="6 7">
    <name type="scientific">Litoreibacter janthinus</name>
    <dbReference type="NCBI Taxonomy" id="670154"/>
    <lineage>
        <taxon>Bacteria</taxon>
        <taxon>Pseudomonadati</taxon>
        <taxon>Pseudomonadota</taxon>
        <taxon>Alphaproteobacteria</taxon>
        <taxon>Rhodobacterales</taxon>
        <taxon>Roseobacteraceae</taxon>
        <taxon>Litoreibacter</taxon>
    </lineage>
</organism>
<evidence type="ECO:0000256" key="2">
    <source>
        <dbReference type="ARBA" id="ARBA00022729"/>
    </source>
</evidence>
<dbReference type="InterPro" id="IPR014340">
    <property type="entry name" value="LptA"/>
</dbReference>
<keyword evidence="3" id="KW-0574">Periplasm</keyword>
<dbReference type="EMBL" id="FOYO01000001">
    <property type="protein sequence ID" value="SFR35135.1"/>
    <property type="molecule type" value="Genomic_DNA"/>
</dbReference>
<dbReference type="GO" id="GO:0001530">
    <property type="term" value="F:lipopolysaccharide binding"/>
    <property type="evidence" value="ECO:0007669"/>
    <property type="project" value="InterPro"/>
</dbReference>
<keyword evidence="2 4" id="KW-0732">Signal</keyword>
<dbReference type="RefSeq" id="WP_090212295.1">
    <property type="nucleotide sequence ID" value="NZ_FOYO01000001.1"/>
</dbReference>
<evidence type="ECO:0000256" key="3">
    <source>
        <dbReference type="ARBA" id="ARBA00022764"/>
    </source>
</evidence>
<dbReference type="PANTHER" id="PTHR36504">
    <property type="entry name" value="LIPOPOLYSACCHARIDE EXPORT SYSTEM PROTEIN LPTA"/>
    <property type="match status" value="1"/>
</dbReference>
<dbReference type="Gene3D" id="2.60.450.10">
    <property type="entry name" value="Lipopolysaccharide (LPS) transport protein A like domain"/>
    <property type="match status" value="1"/>
</dbReference>
<evidence type="ECO:0000313" key="7">
    <source>
        <dbReference type="Proteomes" id="UP000199658"/>
    </source>
</evidence>
<evidence type="ECO:0000256" key="1">
    <source>
        <dbReference type="ARBA" id="ARBA00022448"/>
    </source>
</evidence>
<accession>A0A1I6FYV5</accession>
<proteinExistence type="predicted"/>
<dbReference type="NCBIfam" id="TIGR03002">
    <property type="entry name" value="outer_YhbN_LptA"/>
    <property type="match status" value="1"/>
</dbReference>
<feature type="signal peptide" evidence="4">
    <location>
        <begin position="1"/>
        <end position="24"/>
    </location>
</feature>
<dbReference type="GO" id="GO:0017089">
    <property type="term" value="F:glycolipid transfer activity"/>
    <property type="evidence" value="ECO:0007669"/>
    <property type="project" value="TreeGrafter"/>
</dbReference>
<evidence type="ECO:0000256" key="4">
    <source>
        <dbReference type="SAM" id="SignalP"/>
    </source>
</evidence>
<evidence type="ECO:0000259" key="5">
    <source>
        <dbReference type="Pfam" id="PF03968"/>
    </source>
</evidence>
<dbReference type="OrthoDB" id="9811926at2"/>
<dbReference type="GO" id="GO:0009279">
    <property type="term" value="C:cell outer membrane"/>
    <property type="evidence" value="ECO:0007669"/>
    <property type="project" value="TreeGrafter"/>
</dbReference>
<keyword evidence="7" id="KW-1185">Reference proteome</keyword>
<dbReference type="STRING" id="670154.SAMN04488002_0593"/>
<gene>
    <name evidence="6" type="ORF">SAMN04488002_0593</name>
</gene>
<evidence type="ECO:0000313" key="6">
    <source>
        <dbReference type="EMBL" id="SFR35135.1"/>
    </source>
</evidence>
<dbReference type="InterPro" id="IPR005653">
    <property type="entry name" value="OstA-like_N"/>
</dbReference>
<dbReference type="GO" id="GO:0030288">
    <property type="term" value="C:outer membrane-bounded periplasmic space"/>
    <property type="evidence" value="ECO:0007669"/>
    <property type="project" value="TreeGrafter"/>
</dbReference>
<dbReference type="GO" id="GO:0015920">
    <property type="term" value="P:lipopolysaccharide transport"/>
    <property type="evidence" value="ECO:0007669"/>
    <property type="project" value="InterPro"/>
</dbReference>
<feature type="domain" description="Organic solvent tolerance-like N-terminal" evidence="5">
    <location>
        <begin position="43"/>
        <end position="152"/>
    </location>
</feature>
<dbReference type="Pfam" id="PF03968">
    <property type="entry name" value="LptD_N"/>
    <property type="match status" value="1"/>
</dbReference>
<dbReference type="InterPro" id="IPR052037">
    <property type="entry name" value="LPS_export_LptA"/>
</dbReference>
<dbReference type="PANTHER" id="PTHR36504:SF1">
    <property type="entry name" value="LIPOPOLYSACCHARIDE EXPORT SYSTEM PROTEIN LPTA"/>
    <property type="match status" value="1"/>
</dbReference>
<protein>
    <submittedName>
        <fullName evidence="6">Lipopolysaccharide export system protein LptA</fullName>
    </submittedName>
</protein>
<name>A0A1I6FYV5_9RHOB</name>
<dbReference type="AlphaFoldDB" id="A0A1I6FYV5"/>